<dbReference type="InterPro" id="IPR014719">
    <property type="entry name" value="Ribosomal_bL12_C/ClpS-like"/>
</dbReference>
<dbReference type="EMBL" id="CP034170">
    <property type="protein sequence ID" value="AZI59261.1"/>
    <property type="molecule type" value="Genomic_DNA"/>
</dbReference>
<reference evidence="2 3" key="1">
    <citation type="submission" date="2018-11" db="EMBL/GenBank/DDBJ databases">
        <authorList>
            <person name="Da X."/>
        </authorList>
    </citation>
    <scope>NUCLEOTIDE SEQUENCE [LARGE SCALE GENOMIC DNA]</scope>
    <source>
        <strain evidence="2 3">S14-144</strain>
    </source>
</reference>
<dbReference type="Gene3D" id="3.30.1390.10">
    <property type="match status" value="2"/>
</dbReference>
<proteinExistence type="predicted"/>
<feature type="compositionally biased region" description="Pro residues" evidence="1">
    <location>
        <begin position="83"/>
        <end position="92"/>
    </location>
</feature>
<dbReference type="AlphaFoldDB" id="A0A3G9A0E9"/>
<protein>
    <recommendedName>
        <fullName evidence="4">Ribosomal protein L7/L12 C-terminal domain-containing protein</fullName>
    </recommendedName>
</protein>
<evidence type="ECO:0000256" key="1">
    <source>
        <dbReference type="SAM" id="MobiDB-lite"/>
    </source>
</evidence>
<evidence type="ECO:0008006" key="4">
    <source>
        <dbReference type="Google" id="ProtNLM"/>
    </source>
</evidence>
<name>A0A3G9A0E9_9ACTN</name>
<organism evidence="2 3">
    <name type="scientific">Nakamurella antarctica</name>
    <dbReference type="NCBI Taxonomy" id="1902245"/>
    <lineage>
        <taxon>Bacteria</taxon>
        <taxon>Bacillati</taxon>
        <taxon>Actinomycetota</taxon>
        <taxon>Actinomycetes</taxon>
        <taxon>Nakamurellales</taxon>
        <taxon>Nakamurellaceae</taxon>
        <taxon>Nakamurella</taxon>
    </lineage>
</organism>
<keyword evidence="3" id="KW-1185">Reference proteome</keyword>
<reference evidence="2 3" key="2">
    <citation type="submission" date="2018-12" db="EMBL/GenBank/DDBJ databases">
        <title>Nakamurella antarcticus sp. nov., isolated from Antarctica South Shetland Islands soil.</title>
        <authorList>
            <person name="Peng F."/>
        </authorList>
    </citation>
    <scope>NUCLEOTIDE SEQUENCE [LARGE SCALE GENOMIC DNA]</scope>
    <source>
        <strain evidence="2 3">S14-144</strain>
    </source>
</reference>
<evidence type="ECO:0000313" key="3">
    <source>
        <dbReference type="Proteomes" id="UP000268084"/>
    </source>
</evidence>
<dbReference type="Proteomes" id="UP000268084">
    <property type="component" value="Chromosome"/>
</dbReference>
<dbReference type="OrthoDB" id="3298842at2"/>
<accession>A0A3G9A0E9</accession>
<sequence>METWVWVVIGVVVVFLVLGALGRSQGATRLDPTHMTFDPDLMARVRELSVNQKIAAIRLLRDGAPGLGLADAKNMVERLARSSPPPTSPPPDLLQGYAAQSPSESAVRLEVELEARSLVAAGKKIHAIKVVREETGWSLLDAKEYVDTL</sequence>
<dbReference type="RefSeq" id="WP_124800165.1">
    <property type="nucleotide sequence ID" value="NZ_CP034170.1"/>
</dbReference>
<gene>
    <name evidence="2" type="ORF">EH165_15065</name>
</gene>
<feature type="region of interest" description="Disordered" evidence="1">
    <location>
        <begin position="78"/>
        <end position="101"/>
    </location>
</feature>
<evidence type="ECO:0000313" key="2">
    <source>
        <dbReference type="EMBL" id="AZI59261.1"/>
    </source>
</evidence>
<dbReference type="KEGG" id="nak:EH165_15065"/>